<evidence type="ECO:0000256" key="1">
    <source>
        <dbReference type="RuleBase" id="RU367089"/>
    </source>
</evidence>
<dbReference type="EnsemblMetazoa" id="CJA12866a.1">
    <property type="protein sequence ID" value="CJA12866a.1"/>
    <property type="gene ID" value="WBGene00132070"/>
</dbReference>
<feature type="transmembrane region" description="Helical" evidence="1">
    <location>
        <begin position="36"/>
        <end position="55"/>
    </location>
</feature>
<dbReference type="Proteomes" id="UP000005237">
    <property type="component" value="Unassembled WGS sequence"/>
</dbReference>
<dbReference type="AlphaFoldDB" id="A0A8R1HWH0"/>
<proteinExistence type="inferred from homology"/>
<sequence>MSVGTHIAEVIRQGIWASLAGGWYYEPSFSIFCNTLHLYVWFVLMVLPLVIGFVVSSSGVSITIAAAYTAFVVFFFTVIKLLVAYLHMVFDTTDPIVVTRTINDSIDDMYRESEQQVAGEVEMIELRDMGYNLRGSERALDSARNREQQREERDFMAVVSRRPYADSIRDRESASTPIPPISSKFWDFGFEQPAPRGVQQAHSRLHWQGQREKLEEGCDRNLKIVKSRKLDLGRL</sequence>
<comment type="similarity">
    <text evidence="1">Belongs to the pecanex family.</text>
</comment>
<keyword evidence="1" id="KW-1133">Transmembrane helix</keyword>
<reference evidence="2" key="2">
    <citation type="submission" date="2022-06" db="UniProtKB">
        <authorList>
            <consortium name="EnsemblMetazoa"/>
        </authorList>
    </citation>
    <scope>IDENTIFICATION</scope>
    <source>
        <strain evidence="2">DF5081</strain>
    </source>
</reference>
<keyword evidence="1" id="KW-0812">Transmembrane</keyword>
<accession>A0A8R1HWH0</accession>
<protein>
    <recommendedName>
        <fullName evidence="1">Pecanex-like protein</fullName>
    </recommendedName>
</protein>
<comment type="subcellular location">
    <subcellularLocation>
        <location evidence="1">Membrane</location>
        <topology evidence="1">Multi-pass membrane protein</topology>
    </subcellularLocation>
</comment>
<name>A0A8R1HWH0_CAEJA</name>
<dbReference type="GO" id="GO:0007029">
    <property type="term" value="P:endoplasmic reticulum organization"/>
    <property type="evidence" value="ECO:0007669"/>
    <property type="project" value="TreeGrafter"/>
</dbReference>
<dbReference type="InterPro" id="IPR039797">
    <property type="entry name" value="Pecanex"/>
</dbReference>
<organism evidence="2 3">
    <name type="scientific">Caenorhabditis japonica</name>
    <dbReference type="NCBI Taxonomy" id="281687"/>
    <lineage>
        <taxon>Eukaryota</taxon>
        <taxon>Metazoa</taxon>
        <taxon>Ecdysozoa</taxon>
        <taxon>Nematoda</taxon>
        <taxon>Chromadorea</taxon>
        <taxon>Rhabditida</taxon>
        <taxon>Rhabditina</taxon>
        <taxon>Rhabditomorpha</taxon>
        <taxon>Rhabditoidea</taxon>
        <taxon>Rhabditidae</taxon>
        <taxon>Peloderinae</taxon>
        <taxon>Caenorhabditis</taxon>
    </lineage>
</organism>
<dbReference type="GO" id="GO:0016020">
    <property type="term" value="C:membrane"/>
    <property type="evidence" value="ECO:0007669"/>
    <property type="project" value="UniProtKB-SubCell"/>
</dbReference>
<comment type="caution">
    <text evidence="1">Lacks conserved residue(s) required for the propagation of feature annotation.</text>
</comment>
<dbReference type="GO" id="GO:0005783">
    <property type="term" value="C:endoplasmic reticulum"/>
    <property type="evidence" value="ECO:0007669"/>
    <property type="project" value="TreeGrafter"/>
</dbReference>
<evidence type="ECO:0000313" key="3">
    <source>
        <dbReference type="Proteomes" id="UP000005237"/>
    </source>
</evidence>
<keyword evidence="1" id="KW-0472">Membrane</keyword>
<dbReference type="PANTHER" id="PTHR12372:SF7">
    <property type="entry name" value="PROTEIN PECANEX"/>
    <property type="match status" value="1"/>
</dbReference>
<reference evidence="3" key="1">
    <citation type="submission" date="2010-08" db="EMBL/GenBank/DDBJ databases">
        <authorList>
            <consortium name="Caenorhabditis japonica Sequencing Consortium"/>
            <person name="Wilson R.K."/>
        </authorList>
    </citation>
    <scope>NUCLEOTIDE SEQUENCE [LARGE SCALE GENOMIC DNA]</scope>
    <source>
        <strain evidence="3">DF5081</strain>
    </source>
</reference>
<keyword evidence="3" id="KW-1185">Reference proteome</keyword>
<dbReference type="PANTHER" id="PTHR12372">
    <property type="entry name" value="PECANEX"/>
    <property type="match status" value="1"/>
</dbReference>
<feature type="transmembrane region" description="Helical" evidence="1">
    <location>
        <begin position="67"/>
        <end position="90"/>
    </location>
</feature>
<evidence type="ECO:0000313" key="2">
    <source>
        <dbReference type="EnsemblMetazoa" id="CJA12866a.1"/>
    </source>
</evidence>